<evidence type="ECO:0000313" key="2">
    <source>
        <dbReference type="EMBL" id="BBG27557.1"/>
    </source>
</evidence>
<dbReference type="Proteomes" id="UP000322983">
    <property type="component" value="Chromosome"/>
</dbReference>
<evidence type="ECO:0000313" key="3">
    <source>
        <dbReference type="Proteomes" id="UP000322983"/>
    </source>
</evidence>
<reference evidence="2 3" key="2">
    <citation type="journal article" date="2020" name="Int. J. Syst. Evol. Microbiol.">
        <title>Sulfuracidifex tepidarius gen. nov., sp. nov. and transfer of Sulfolobus metallicus Huber and Stetter 1992 to the genus Sulfuracidifex as Sulfuracidifex metallicus comb. nov.</title>
        <authorList>
            <person name="Itoh T."/>
            <person name="Miura T."/>
            <person name="Sakai H.D."/>
            <person name="Kato S."/>
            <person name="Ohkuma M."/>
            <person name="Takashina T."/>
        </authorList>
    </citation>
    <scope>NUCLEOTIDE SEQUENCE</scope>
    <source>
        <strain evidence="1 3">IC-006</strain>
        <strain evidence="2">IC-007</strain>
    </source>
</reference>
<name>A0A510E540_9CREN</name>
<evidence type="ECO:0000313" key="1">
    <source>
        <dbReference type="EMBL" id="BBG24768.1"/>
    </source>
</evidence>
<dbReference type="EMBL" id="AP018930">
    <property type="protein sequence ID" value="BBG27557.1"/>
    <property type="molecule type" value="Genomic_DNA"/>
</dbReference>
<accession>A0A510E540</accession>
<dbReference type="AlphaFoldDB" id="A0A510E540"/>
<dbReference type="GeneID" id="41718441"/>
<dbReference type="Proteomes" id="UP000325030">
    <property type="component" value="Chromosome"/>
</dbReference>
<protein>
    <submittedName>
        <fullName evidence="2">Uncharacterized protein</fullName>
    </submittedName>
</protein>
<proteinExistence type="predicted"/>
<keyword evidence="3" id="KW-1185">Reference proteome</keyword>
<accession>A0A510DXT2</accession>
<organism evidence="2 4">
    <name type="scientific">Sulfuracidifex tepidarius</name>
    <dbReference type="NCBI Taxonomy" id="1294262"/>
    <lineage>
        <taxon>Archaea</taxon>
        <taxon>Thermoproteota</taxon>
        <taxon>Thermoprotei</taxon>
        <taxon>Sulfolobales</taxon>
        <taxon>Sulfolobaceae</taxon>
        <taxon>Sulfuracidifex</taxon>
    </lineage>
</organism>
<dbReference type="STRING" id="1294262.GCA_001316085_02999"/>
<dbReference type="OrthoDB" id="381325at2157"/>
<gene>
    <name evidence="1" type="ORF">IC006_2102</name>
    <name evidence="2" type="ORF">IC007_2111</name>
</gene>
<dbReference type="EMBL" id="AP018929">
    <property type="protein sequence ID" value="BBG24768.1"/>
    <property type="molecule type" value="Genomic_DNA"/>
</dbReference>
<sequence>MLEYVPDVEDCVQEMLGLLGVEKKTEINLDFVDSVEKYVDHFLKLNSKVIAIVVHSTRKEIAEIIKKELKRINPKSEIYEFYSIKVDPKKMIILYS</sequence>
<evidence type="ECO:0000313" key="4">
    <source>
        <dbReference type="Proteomes" id="UP000325030"/>
    </source>
</evidence>
<dbReference type="RefSeq" id="WP_054846842.1">
    <property type="nucleotide sequence ID" value="NZ_AP018929.1"/>
</dbReference>
<reference evidence="4" key="1">
    <citation type="submission" date="2018-09" db="EMBL/GenBank/DDBJ databases">
        <title>Complete Genome Sequencing of Sulfolobus sp. JCM 16834.</title>
        <authorList>
            <person name="Kato S."/>
            <person name="Itoh T."/>
            <person name="Ohkuma M."/>
        </authorList>
    </citation>
    <scope>NUCLEOTIDE SEQUENCE [LARGE SCALE GENOMIC DNA]</scope>
    <source>
        <strain evidence="4">IC-007</strain>
    </source>
</reference>
<dbReference type="KEGG" id="step:IC006_2102"/>